<proteinExistence type="predicted"/>
<gene>
    <name evidence="2" type="ORF">BCR35DRAFT_301822</name>
</gene>
<name>A0A1Y2FWD8_9BASI</name>
<keyword evidence="3" id="KW-1185">Reference proteome</keyword>
<reference evidence="2 3" key="1">
    <citation type="submission" date="2016-07" db="EMBL/GenBank/DDBJ databases">
        <title>Pervasive Adenine N6-methylation of Active Genes in Fungi.</title>
        <authorList>
            <consortium name="DOE Joint Genome Institute"/>
            <person name="Mondo S.J."/>
            <person name="Dannebaum R.O."/>
            <person name="Kuo R.C."/>
            <person name="Labutti K."/>
            <person name="Haridas S."/>
            <person name="Kuo A."/>
            <person name="Salamov A."/>
            <person name="Ahrendt S.R."/>
            <person name="Lipzen A."/>
            <person name="Sullivan W."/>
            <person name="Andreopoulos W.B."/>
            <person name="Clum A."/>
            <person name="Lindquist E."/>
            <person name="Daum C."/>
            <person name="Ramamoorthy G.K."/>
            <person name="Gryganskyi A."/>
            <person name="Culley D."/>
            <person name="Magnuson J.K."/>
            <person name="James T.Y."/>
            <person name="O'Malley M.A."/>
            <person name="Stajich J.E."/>
            <person name="Spatafora J.W."/>
            <person name="Visel A."/>
            <person name="Grigoriev I.V."/>
        </authorList>
    </citation>
    <scope>NUCLEOTIDE SEQUENCE [LARGE SCALE GENOMIC DNA]</scope>
    <source>
        <strain evidence="2 3">62-1032</strain>
    </source>
</reference>
<organism evidence="2 3">
    <name type="scientific">Leucosporidium creatinivorum</name>
    <dbReference type="NCBI Taxonomy" id="106004"/>
    <lineage>
        <taxon>Eukaryota</taxon>
        <taxon>Fungi</taxon>
        <taxon>Dikarya</taxon>
        <taxon>Basidiomycota</taxon>
        <taxon>Pucciniomycotina</taxon>
        <taxon>Microbotryomycetes</taxon>
        <taxon>Leucosporidiales</taxon>
        <taxon>Leucosporidium</taxon>
    </lineage>
</organism>
<feature type="region of interest" description="Disordered" evidence="1">
    <location>
        <begin position="1"/>
        <end position="33"/>
    </location>
</feature>
<sequence>MAKARTTRTSPAKGRAAPKPRVSRARTQAPKHDDEAIIDIKLRTLRGESISEISEATKISSTSVRRFLGLVKPDPRQKKAAQEELQAKMNKLQATAEERFAKEKK</sequence>
<dbReference type="AlphaFoldDB" id="A0A1Y2FWD8"/>
<dbReference type="EMBL" id="MCGR01000011">
    <property type="protein sequence ID" value="ORY88291.1"/>
    <property type="molecule type" value="Genomic_DNA"/>
</dbReference>
<accession>A0A1Y2FWD8</accession>
<evidence type="ECO:0000313" key="3">
    <source>
        <dbReference type="Proteomes" id="UP000193467"/>
    </source>
</evidence>
<dbReference type="Proteomes" id="UP000193467">
    <property type="component" value="Unassembled WGS sequence"/>
</dbReference>
<comment type="caution">
    <text evidence="2">The sequence shown here is derived from an EMBL/GenBank/DDBJ whole genome shotgun (WGS) entry which is preliminary data.</text>
</comment>
<evidence type="ECO:0000313" key="2">
    <source>
        <dbReference type="EMBL" id="ORY88291.1"/>
    </source>
</evidence>
<dbReference type="InParanoid" id="A0A1Y2FWD8"/>
<evidence type="ECO:0000256" key="1">
    <source>
        <dbReference type="SAM" id="MobiDB-lite"/>
    </source>
</evidence>
<protein>
    <submittedName>
        <fullName evidence="2">Uncharacterized protein</fullName>
    </submittedName>
</protein>